<evidence type="ECO:0000256" key="2">
    <source>
        <dbReference type="ARBA" id="ARBA00022980"/>
    </source>
</evidence>
<evidence type="ECO:0000256" key="5">
    <source>
        <dbReference type="SAM" id="MobiDB-lite"/>
    </source>
</evidence>
<dbReference type="InterPro" id="IPR031310">
    <property type="entry name" value="Ribosomal_uL5_N"/>
</dbReference>
<gene>
    <name evidence="8" type="ORF">BJ878DRAFT_410984</name>
</gene>
<feature type="compositionally biased region" description="Polar residues" evidence="5">
    <location>
        <begin position="31"/>
        <end position="40"/>
    </location>
</feature>
<reference evidence="8" key="1">
    <citation type="journal article" date="2021" name="IMA Fungus">
        <title>Genomic characterization of three marine fungi, including Emericellopsis atlantica sp. nov. with signatures of a generalist lifestyle and marine biomass degradation.</title>
        <authorList>
            <person name="Hagestad O.C."/>
            <person name="Hou L."/>
            <person name="Andersen J.H."/>
            <person name="Hansen E.H."/>
            <person name="Altermark B."/>
            <person name="Li C."/>
            <person name="Kuhnert E."/>
            <person name="Cox R.J."/>
            <person name="Crous P.W."/>
            <person name="Spatafora J.W."/>
            <person name="Lail K."/>
            <person name="Amirebrahimi M."/>
            <person name="Lipzen A."/>
            <person name="Pangilinan J."/>
            <person name="Andreopoulos W."/>
            <person name="Hayes R.D."/>
            <person name="Ng V."/>
            <person name="Grigoriev I.V."/>
            <person name="Jackson S.A."/>
            <person name="Sutton T.D.S."/>
            <person name="Dobson A.D.W."/>
            <person name="Rama T."/>
        </authorList>
    </citation>
    <scope>NUCLEOTIDE SEQUENCE</scope>
    <source>
        <strain evidence="8">TRa3180A</strain>
    </source>
</reference>
<proteinExistence type="inferred from homology"/>
<feature type="domain" description="Large ribosomal subunit protein uL5 N-terminal" evidence="6">
    <location>
        <begin position="217"/>
        <end position="270"/>
    </location>
</feature>
<evidence type="ECO:0000256" key="4">
    <source>
        <dbReference type="ARBA" id="ARBA00040368"/>
    </source>
</evidence>
<dbReference type="SUPFAM" id="SSF55282">
    <property type="entry name" value="RL5-like"/>
    <property type="match status" value="1"/>
</dbReference>
<dbReference type="Pfam" id="PF00281">
    <property type="entry name" value="Ribosomal_L5"/>
    <property type="match status" value="1"/>
</dbReference>
<keyword evidence="2 8" id="KW-0689">Ribosomal protein</keyword>
<dbReference type="Pfam" id="PF00673">
    <property type="entry name" value="Ribosomal_L5_C"/>
    <property type="match status" value="1"/>
</dbReference>
<dbReference type="InterPro" id="IPR002132">
    <property type="entry name" value="Ribosomal_uL5"/>
</dbReference>
<evidence type="ECO:0000313" key="9">
    <source>
        <dbReference type="Proteomes" id="UP000887226"/>
    </source>
</evidence>
<comment type="caution">
    <text evidence="8">The sequence shown here is derived from an EMBL/GenBank/DDBJ whole genome shotgun (WGS) entry which is preliminary data.</text>
</comment>
<organism evidence="8 9">
    <name type="scientific">Calycina marina</name>
    <dbReference type="NCBI Taxonomy" id="1763456"/>
    <lineage>
        <taxon>Eukaryota</taxon>
        <taxon>Fungi</taxon>
        <taxon>Dikarya</taxon>
        <taxon>Ascomycota</taxon>
        <taxon>Pezizomycotina</taxon>
        <taxon>Leotiomycetes</taxon>
        <taxon>Helotiales</taxon>
        <taxon>Pezizellaceae</taxon>
        <taxon>Calycina</taxon>
    </lineage>
</organism>
<dbReference type="Proteomes" id="UP000887226">
    <property type="component" value="Unassembled WGS sequence"/>
</dbReference>
<feature type="domain" description="Large ribosomal subunit protein uL5 C-terminal" evidence="7">
    <location>
        <begin position="274"/>
        <end position="373"/>
    </location>
</feature>
<evidence type="ECO:0000259" key="6">
    <source>
        <dbReference type="Pfam" id="PF00281"/>
    </source>
</evidence>
<feature type="compositionally biased region" description="Low complexity" evidence="5">
    <location>
        <begin position="106"/>
        <end position="123"/>
    </location>
</feature>
<accession>A0A9P7ZCK8</accession>
<feature type="region of interest" description="Disordered" evidence="5">
    <location>
        <begin position="30"/>
        <end position="59"/>
    </location>
</feature>
<name>A0A9P7ZCK8_9HELO</name>
<comment type="similarity">
    <text evidence="1">Belongs to the universal ribosomal protein uL5 family.</text>
</comment>
<protein>
    <recommendedName>
        <fullName evidence="4">Large ribosomal subunit protein uL5m</fullName>
    </recommendedName>
</protein>
<feature type="region of interest" description="Disordered" evidence="5">
    <location>
        <begin position="93"/>
        <end position="143"/>
    </location>
</feature>
<dbReference type="EMBL" id="MU253738">
    <property type="protein sequence ID" value="KAG9249227.1"/>
    <property type="molecule type" value="Genomic_DNA"/>
</dbReference>
<dbReference type="Gene3D" id="3.30.1440.10">
    <property type="match status" value="1"/>
</dbReference>
<dbReference type="GO" id="GO:0005840">
    <property type="term" value="C:ribosome"/>
    <property type="evidence" value="ECO:0007669"/>
    <property type="project" value="UniProtKB-KW"/>
</dbReference>
<dbReference type="InterPro" id="IPR022803">
    <property type="entry name" value="Ribosomal_uL5_dom_sf"/>
</dbReference>
<keyword evidence="9" id="KW-1185">Reference proteome</keyword>
<dbReference type="PANTHER" id="PTHR11994">
    <property type="entry name" value="60S RIBOSOMAL PROTEIN L11-RELATED"/>
    <property type="match status" value="1"/>
</dbReference>
<sequence>MALRELSSSLIRQAAKSSRALPSCIGRATSRFASTEATPPQKSPVEGITKTSTTPQGAKAISFNDFDDLADLESESSFAKPLNLSSSKISEYDPVKRAQGRKRQLPASRYQYRPPRYYRGPLHPHQPPPPSDPSSREYVPGPFSHTRLEHTYQSMIASDLMTMTYVHTPPGTIKTPKADRLRTWDDSSPYMKGRPKRGPRGPGEVLRLVEKDITWQNIPKIERVTVHSMIKGATDDSAYLHVAGLLLQSVTGVRPVVHRARHSVAQFGIRQSMPIALTCEMRGDIAYEFVDKVINLVLPKIKDWPGVAGSTGDSAGNLSFGFDREGVILFPEVEVNYDMYPPKMIPGFHVTVHTSATSDRHARLLLGAFGLPFYGKLVD</sequence>
<dbReference type="GO" id="GO:0003735">
    <property type="term" value="F:structural constituent of ribosome"/>
    <property type="evidence" value="ECO:0007669"/>
    <property type="project" value="InterPro"/>
</dbReference>
<feature type="compositionally biased region" description="Basic and acidic residues" evidence="5">
    <location>
        <begin position="176"/>
        <end position="185"/>
    </location>
</feature>
<dbReference type="AlphaFoldDB" id="A0A9P7ZCK8"/>
<evidence type="ECO:0000256" key="3">
    <source>
        <dbReference type="ARBA" id="ARBA00023274"/>
    </source>
</evidence>
<keyword evidence="3" id="KW-0687">Ribonucleoprotein</keyword>
<dbReference type="OrthoDB" id="539541at2759"/>
<evidence type="ECO:0000256" key="1">
    <source>
        <dbReference type="ARBA" id="ARBA00008553"/>
    </source>
</evidence>
<dbReference type="GO" id="GO:1990904">
    <property type="term" value="C:ribonucleoprotein complex"/>
    <property type="evidence" value="ECO:0007669"/>
    <property type="project" value="UniProtKB-KW"/>
</dbReference>
<dbReference type="InterPro" id="IPR031309">
    <property type="entry name" value="Ribosomal_uL5_C"/>
</dbReference>
<feature type="region of interest" description="Disordered" evidence="5">
    <location>
        <begin position="171"/>
        <end position="203"/>
    </location>
</feature>
<evidence type="ECO:0000313" key="8">
    <source>
        <dbReference type="EMBL" id="KAG9249227.1"/>
    </source>
</evidence>
<evidence type="ECO:0000259" key="7">
    <source>
        <dbReference type="Pfam" id="PF00673"/>
    </source>
</evidence>
<dbReference type="FunFam" id="3.30.1440.10:FF:000001">
    <property type="entry name" value="50S ribosomal protein L5"/>
    <property type="match status" value="1"/>
</dbReference>
<dbReference type="GO" id="GO:0006412">
    <property type="term" value="P:translation"/>
    <property type="evidence" value="ECO:0007669"/>
    <property type="project" value="InterPro"/>
</dbReference>